<dbReference type="InterPro" id="IPR012347">
    <property type="entry name" value="Ferritin-like"/>
</dbReference>
<dbReference type="Gene3D" id="1.20.1260.10">
    <property type="match status" value="1"/>
</dbReference>
<protein>
    <submittedName>
        <fullName evidence="1">Ferritin-like domain-containing protein</fullName>
    </submittedName>
</protein>
<name>A0A934KH01_9BACT</name>
<dbReference type="PANTHER" id="PTHR31694">
    <property type="entry name" value="DESICCATION-LIKE PROTEIN"/>
    <property type="match status" value="1"/>
</dbReference>
<evidence type="ECO:0000313" key="1">
    <source>
        <dbReference type="EMBL" id="MBJ7602698.1"/>
    </source>
</evidence>
<sequence length="177" mass="18623">MSTTRVWAAAAQGDLDILNFALTLEYLEADFYAQGNQAAAKLFTDQHAKDLFQLIASDEQAHVQALSDTVTKLGGKPAAKPTVKYPDGTFTDYKAFLKTSKTFEETGVGAYLGQAGSLTDPMLLQAAAGIFGVECRHAALVGKISGLPAEGGIYMGATETAKTKEDVLAAVKPFIGG</sequence>
<dbReference type="AlphaFoldDB" id="A0A934KH01"/>
<dbReference type="InterPro" id="IPR009078">
    <property type="entry name" value="Ferritin-like_SF"/>
</dbReference>
<dbReference type="EMBL" id="JAEKNQ010000021">
    <property type="protein sequence ID" value="MBJ7602698.1"/>
    <property type="molecule type" value="Genomic_DNA"/>
</dbReference>
<dbReference type="CDD" id="cd00657">
    <property type="entry name" value="Ferritin_like"/>
    <property type="match status" value="1"/>
</dbReference>
<dbReference type="InterPro" id="IPR052965">
    <property type="entry name" value="Pigment-catalase-like"/>
</dbReference>
<gene>
    <name evidence="1" type="ORF">JF888_05825</name>
</gene>
<accession>A0A934KH01</accession>
<proteinExistence type="predicted"/>
<dbReference type="Pfam" id="PF13668">
    <property type="entry name" value="Ferritin_2"/>
    <property type="match status" value="1"/>
</dbReference>
<organism evidence="1 2">
    <name type="scientific">Candidatus Dormiibacter inghamiae</name>
    <dbReference type="NCBI Taxonomy" id="3127013"/>
    <lineage>
        <taxon>Bacteria</taxon>
        <taxon>Bacillati</taxon>
        <taxon>Candidatus Dormiibacterota</taxon>
        <taxon>Candidatus Dormibacteria</taxon>
        <taxon>Candidatus Dormibacterales</taxon>
        <taxon>Candidatus Dormibacteraceae</taxon>
        <taxon>Candidatus Dormiibacter</taxon>
    </lineage>
</organism>
<evidence type="ECO:0000313" key="2">
    <source>
        <dbReference type="Proteomes" id="UP000620075"/>
    </source>
</evidence>
<dbReference type="Proteomes" id="UP000620075">
    <property type="component" value="Unassembled WGS sequence"/>
</dbReference>
<dbReference type="SUPFAM" id="SSF47240">
    <property type="entry name" value="Ferritin-like"/>
    <property type="match status" value="1"/>
</dbReference>
<comment type="caution">
    <text evidence="1">The sequence shown here is derived from an EMBL/GenBank/DDBJ whole genome shotgun (WGS) entry which is preliminary data.</text>
</comment>
<dbReference type="PANTHER" id="PTHR31694:SF26">
    <property type="entry name" value="OS05G0151100 PROTEIN"/>
    <property type="match status" value="1"/>
</dbReference>
<reference evidence="1 2" key="1">
    <citation type="submission" date="2020-10" db="EMBL/GenBank/DDBJ databases">
        <title>Ca. Dormibacterota MAGs.</title>
        <authorList>
            <person name="Montgomery K."/>
        </authorList>
    </citation>
    <scope>NUCLEOTIDE SEQUENCE [LARGE SCALE GENOMIC DNA]</scope>
    <source>
        <strain evidence="1">SC8811_S16_3</strain>
    </source>
</reference>